<proteinExistence type="predicted"/>
<dbReference type="Proteomes" id="UP000276133">
    <property type="component" value="Unassembled WGS sequence"/>
</dbReference>
<evidence type="ECO:0000313" key="2">
    <source>
        <dbReference type="Proteomes" id="UP000276133"/>
    </source>
</evidence>
<comment type="caution">
    <text evidence="1">The sequence shown here is derived from an EMBL/GenBank/DDBJ whole genome shotgun (WGS) entry which is preliminary data.</text>
</comment>
<keyword evidence="2" id="KW-1185">Reference proteome</keyword>
<name>A0A3M7T570_BRAPC</name>
<evidence type="ECO:0000313" key="1">
    <source>
        <dbReference type="EMBL" id="RNA43194.1"/>
    </source>
</evidence>
<gene>
    <name evidence="1" type="ORF">BpHYR1_024548</name>
</gene>
<organism evidence="1 2">
    <name type="scientific">Brachionus plicatilis</name>
    <name type="common">Marine rotifer</name>
    <name type="synonym">Brachionus muelleri</name>
    <dbReference type="NCBI Taxonomy" id="10195"/>
    <lineage>
        <taxon>Eukaryota</taxon>
        <taxon>Metazoa</taxon>
        <taxon>Spiralia</taxon>
        <taxon>Gnathifera</taxon>
        <taxon>Rotifera</taxon>
        <taxon>Eurotatoria</taxon>
        <taxon>Monogononta</taxon>
        <taxon>Pseudotrocha</taxon>
        <taxon>Ploima</taxon>
        <taxon>Brachionidae</taxon>
        <taxon>Brachionus</taxon>
    </lineage>
</organism>
<reference evidence="1 2" key="1">
    <citation type="journal article" date="2018" name="Sci. Rep.">
        <title>Genomic signatures of local adaptation to the degree of environmental predictability in rotifers.</title>
        <authorList>
            <person name="Franch-Gras L."/>
            <person name="Hahn C."/>
            <person name="Garcia-Roger E.M."/>
            <person name="Carmona M.J."/>
            <person name="Serra M."/>
            <person name="Gomez A."/>
        </authorList>
    </citation>
    <scope>NUCLEOTIDE SEQUENCE [LARGE SCALE GENOMIC DNA]</scope>
    <source>
        <strain evidence="1">HYR1</strain>
    </source>
</reference>
<dbReference type="EMBL" id="REGN01000259">
    <property type="protein sequence ID" value="RNA43194.1"/>
    <property type="molecule type" value="Genomic_DNA"/>
</dbReference>
<accession>A0A3M7T570</accession>
<sequence>MSNLSFDWYTADAKTCSASLSFKNLKWLYMTKKSKPFRHVKRYVYDNGRCFSFKIKKIIGRSIFAKAFPDKFACNINRASGVKLEPAVSI</sequence>
<protein>
    <submittedName>
        <fullName evidence="1">Uncharacterized protein</fullName>
    </submittedName>
</protein>
<dbReference type="AlphaFoldDB" id="A0A3M7T570"/>